<protein>
    <submittedName>
        <fullName evidence="1">Uncharacterized protein</fullName>
    </submittedName>
</protein>
<accession>A0A0E9XEY3</accession>
<proteinExistence type="predicted"/>
<name>A0A0E9XEY3_ANGAN</name>
<dbReference type="EMBL" id="GBXM01008177">
    <property type="protein sequence ID" value="JAI00401.1"/>
    <property type="molecule type" value="Transcribed_RNA"/>
</dbReference>
<dbReference type="AlphaFoldDB" id="A0A0E9XEY3"/>
<sequence>MYGTTSSSLVSGVVYLWCKKAFADPPPCPEMHFKTKASGTGYNAHSSVMLSCPAACNQWVSLTLSLF</sequence>
<organism evidence="1">
    <name type="scientific">Anguilla anguilla</name>
    <name type="common">European freshwater eel</name>
    <name type="synonym">Muraena anguilla</name>
    <dbReference type="NCBI Taxonomy" id="7936"/>
    <lineage>
        <taxon>Eukaryota</taxon>
        <taxon>Metazoa</taxon>
        <taxon>Chordata</taxon>
        <taxon>Craniata</taxon>
        <taxon>Vertebrata</taxon>
        <taxon>Euteleostomi</taxon>
        <taxon>Actinopterygii</taxon>
        <taxon>Neopterygii</taxon>
        <taxon>Teleostei</taxon>
        <taxon>Anguilliformes</taxon>
        <taxon>Anguillidae</taxon>
        <taxon>Anguilla</taxon>
    </lineage>
</organism>
<reference evidence="1" key="1">
    <citation type="submission" date="2014-11" db="EMBL/GenBank/DDBJ databases">
        <authorList>
            <person name="Amaro Gonzalez C."/>
        </authorList>
    </citation>
    <scope>NUCLEOTIDE SEQUENCE</scope>
</reference>
<evidence type="ECO:0000313" key="1">
    <source>
        <dbReference type="EMBL" id="JAI00401.1"/>
    </source>
</evidence>
<reference evidence="1" key="2">
    <citation type="journal article" date="2015" name="Fish Shellfish Immunol.">
        <title>Early steps in the European eel (Anguilla anguilla)-Vibrio vulnificus interaction in the gills: Role of the RtxA13 toxin.</title>
        <authorList>
            <person name="Callol A."/>
            <person name="Pajuelo D."/>
            <person name="Ebbesson L."/>
            <person name="Teles M."/>
            <person name="MacKenzie S."/>
            <person name="Amaro C."/>
        </authorList>
    </citation>
    <scope>NUCLEOTIDE SEQUENCE</scope>
</reference>